<accession>A0A367Y6N8</accession>
<dbReference type="Gene3D" id="3.90.1010.10">
    <property type="match status" value="1"/>
</dbReference>
<feature type="domain" description="NIF system FeS cluster assembly NifU N-terminal" evidence="1">
    <location>
        <begin position="8"/>
        <end position="128"/>
    </location>
</feature>
<dbReference type="GO" id="GO:0005506">
    <property type="term" value="F:iron ion binding"/>
    <property type="evidence" value="ECO:0007669"/>
    <property type="project" value="InterPro"/>
</dbReference>
<comment type="caution">
    <text evidence="2">The sequence shown here is derived from an EMBL/GenBank/DDBJ whole genome shotgun (WGS) entry which is preliminary data.</text>
</comment>
<dbReference type="GO" id="GO:0051536">
    <property type="term" value="F:iron-sulfur cluster binding"/>
    <property type="evidence" value="ECO:0007669"/>
    <property type="project" value="InterPro"/>
</dbReference>
<evidence type="ECO:0000259" key="1">
    <source>
        <dbReference type="Pfam" id="PF01592"/>
    </source>
</evidence>
<dbReference type="InterPro" id="IPR002871">
    <property type="entry name" value="NIF_FeS_clus_asmbl_NifU_N"/>
</dbReference>
<dbReference type="SUPFAM" id="SSF82649">
    <property type="entry name" value="SufE/NifU"/>
    <property type="match status" value="1"/>
</dbReference>
<dbReference type="OrthoDB" id="9804157at2"/>
<reference evidence="2 3" key="1">
    <citation type="submission" date="2018-07" db="EMBL/GenBank/DDBJ databases">
        <title>Microbacterium endoborsara sp. nov., a novel actinobacterium isolated from Borszczowia aralocaspica.</title>
        <authorList>
            <person name="An D."/>
        </authorList>
    </citation>
    <scope>NUCLEOTIDE SEQUENCE [LARGE SCALE GENOMIC DNA]</scope>
    <source>
        <strain evidence="2 3">C1.15228</strain>
    </source>
</reference>
<evidence type="ECO:0000313" key="2">
    <source>
        <dbReference type="EMBL" id="RCK61497.1"/>
    </source>
</evidence>
<dbReference type="Proteomes" id="UP000253508">
    <property type="component" value="Unassembled WGS sequence"/>
</dbReference>
<keyword evidence="3" id="KW-1185">Reference proteome</keyword>
<sequence>MSSALEQMYQELILDHSKTPEGKGDPSVHPFTHHELNPSCGDEITLGITVEDGKIAGLAWEGDGCSISMSSASIMSELLEGASREDALRRIDEFRNMMRSRGVVEPTEELGDAAAFRNTAKYVMRIKCAMLAWVALEADLRASLVA</sequence>
<proteinExistence type="predicted"/>
<evidence type="ECO:0000313" key="3">
    <source>
        <dbReference type="Proteomes" id="UP000253508"/>
    </source>
</evidence>
<gene>
    <name evidence="2" type="ORF">DTO57_02315</name>
</gene>
<dbReference type="Pfam" id="PF01592">
    <property type="entry name" value="NifU_N"/>
    <property type="match status" value="1"/>
</dbReference>
<dbReference type="EMBL" id="QORO01000001">
    <property type="protein sequence ID" value="RCK61497.1"/>
    <property type="molecule type" value="Genomic_DNA"/>
</dbReference>
<dbReference type="RefSeq" id="WP_114116602.1">
    <property type="nucleotide sequence ID" value="NZ_BMHU01000001.1"/>
</dbReference>
<dbReference type="AlphaFoldDB" id="A0A367Y6N8"/>
<dbReference type="CDD" id="cd06664">
    <property type="entry name" value="IscU_like"/>
    <property type="match status" value="1"/>
</dbReference>
<protein>
    <submittedName>
        <fullName evidence="2">SUF system NifU family Fe-S cluster assembly protein</fullName>
    </submittedName>
</protein>
<dbReference type="NCBIfam" id="TIGR01994">
    <property type="entry name" value="SUF_scaf_2"/>
    <property type="match status" value="1"/>
</dbReference>
<name>A0A367Y6N8_9MICO</name>
<dbReference type="GO" id="GO:0016226">
    <property type="term" value="P:iron-sulfur cluster assembly"/>
    <property type="evidence" value="ECO:0007669"/>
    <property type="project" value="InterPro"/>
</dbReference>
<organism evidence="2 3">
    <name type="scientific">Microbacterium sorbitolivorans</name>
    <dbReference type="NCBI Taxonomy" id="1867410"/>
    <lineage>
        <taxon>Bacteria</taxon>
        <taxon>Bacillati</taxon>
        <taxon>Actinomycetota</taxon>
        <taxon>Actinomycetes</taxon>
        <taxon>Micrococcales</taxon>
        <taxon>Microbacteriaceae</taxon>
        <taxon>Microbacterium</taxon>
    </lineage>
</organism>
<dbReference type="PANTHER" id="PTHR10093">
    <property type="entry name" value="IRON-SULFUR CLUSTER ASSEMBLY ENZYME NIFU HOMOLOG"/>
    <property type="match status" value="1"/>
</dbReference>